<dbReference type="AlphaFoldDB" id="X0YEI4"/>
<accession>X0YEI4</accession>
<name>X0YEI4_9ZZZZ</name>
<sequence>IANVEAIKRQLFVKGRGAATKGTPASMVKELTDVLATELTANFPSPANLTGKIAEWLKNVTADQIKQIDEIKRFQNKLVSIKKTDIQGVLPSENLIKQLTEVLGKDRATLEQVFKSTVGRTEATKSLRDQKLIRTVSLPAARLTKTGTPSFETSSGSKRALQRFATFKTGFEQLYEDLAKQQALVYGKGFAERIRKVGVKPTGVFLDQAQTLAEEMLSNFGKASVENFNKVREQISKATQVKAKILGPAGGKRLAGGVQTLLQADVGKELKAGELGQSVDALISGMKAAGLSAYDVVKSLDKIDFQNVYDILQKVLEGKPGGIEPLKGLGQKPGFDKFIRDYEKAISNVVQSLPIIEPGRPRRGFQQENVLNLLTRTSDVYAGEKPLKPEQQKDFIKDLNIRFNELIRDAAITNKQILQEGVRTISTLGIPESLAGKVETYRPGKVAPGIRFLGALDAVSTKMYTDILPELAPFGAQFTQLG</sequence>
<organism evidence="1">
    <name type="scientific">marine sediment metagenome</name>
    <dbReference type="NCBI Taxonomy" id="412755"/>
    <lineage>
        <taxon>unclassified sequences</taxon>
        <taxon>metagenomes</taxon>
        <taxon>ecological metagenomes</taxon>
    </lineage>
</organism>
<protein>
    <submittedName>
        <fullName evidence="1">Uncharacterized protein</fullName>
    </submittedName>
</protein>
<dbReference type="EMBL" id="BART01007142">
    <property type="protein sequence ID" value="GAG54354.1"/>
    <property type="molecule type" value="Genomic_DNA"/>
</dbReference>
<reference evidence="1" key="1">
    <citation type="journal article" date="2014" name="Front. Microbiol.">
        <title>High frequency of phylogenetically diverse reductive dehalogenase-homologous genes in deep subseafloor sedimentary metagenomes.</title>
        <authorList>
            <person name="Kawai M."/>
            <person name="Futagami T."/>
            <person name="Toyoda A."/>
            <person name="Takaki Y."/>
            <person name="Nishi S."/>
            <person name="Hori S."/>
            <person name="Arai W."/>
            <person name="Tsubouchi T."/>
            <person name="Morono Y."/>
            <person name="Uchiyama I."/>
            <person name="Ito T."/>
            <person name="Fujiyama A."/>
            <person name="Inagaki F."/>
            <person name="Takami H."/>
        </authorList>
    </citation>
    <scope>NUCLEOTIDE SEQUENCE</scope>
    <source>
        <strain evidence="1">Expedition CK06-06</strain>
    </source>
</reference>
<comment type="caution">
    <text evidence="1">The sequence shown here is derived from an EMBL/GenBank/DDBJ whole genome shotgun (WGS) entry which is preliminary data.</text>
</comment>
<evidence type="ECO:0000313" key="1">
    <source>
        <dbReference type="EMBL" id="GAG54354.1"/>
    </source>
</evidence>
<gene>
    <name evidence="1" type="ORF">S01H4_16302</name>
</gene>
<feature type="non-terminal residue" evidence="1">
    <location>
        <position position="482"/>
    </location>
</feature>
<proteinExistence type="predicted"/>
<feature type="non-terminal residue" evidence="1">
    <location>
        <position position="1"/>
    </location>
</feature>